<evidence type="ECO:0000313" key="2">
    <source>
        <dbReference type="Proteomes" id="UP000278627"/>
    </source>
</evidence>
<dbReference type="EMBL" id="UZAD01013637">
    <property type="protein sequence ID" value="VDN95576.1"/>
    <property type="molecule type" value="Genomic_DNA"/>
</dbReference>
<dbReference type="Proteomes" id="UP000278627">
    <property type="component" value="Unassembled WGS sequence"/>
</dbReference>
<evidence type="ECO:0000313" key="1">
    <source>
        <dbReference type="EMBL" id="VDN95576.1"/>
    </source>
</evidence>
<dbReference type="AlphaFoldDB" id="A0A0N4TZJ3"/>
<proteinExistence type="predicted"/>
<gene>
    <name evidence="1" type="ORF">BPAG_LOCUS14391</name>
</gene>
<name>A0A0N4TZJ3_BRUPA</name>
<accession>A0A0N4TZJ3</accession>
<dbReference type="WBParaSite" id="BPAG_0001446301-mRNA-1">
    <property type="protein sequence ID" value="BPAG_0001446301-mRNA-1"/>
    <property type="gene ID" value="BPAG_0001446301"/>
</dbReference>
<reference evidence="1 2" key="2">
    <citation type="submission" date="2018-11" db="EMBL/GenBank/DDBJ databases">
        <authorList>
            <consortium name="Pathogen Informatics"/>
        </authorList>
    </citation>
    <scope>NUCLEOTIDE SEQUENCE [LARGE SCALE GENOMIC DNA]</scope>
</reference>
<sequence length="79" mass="8832">MMTSLRLLVKLTWLGGDSRSRRRVLHGEVGPLHLWAVTDPCGSLELGLANSIIFAFGDRQLCRSPPQVANGFWCDPVRR</sequence>
<keyword evidence="2" id="KW-1185">Reference proteome</keyword>
<reference evidence="3" key="1">
    <citation type="submission" date="2017-02" db="UniProtKB">
        <authorList>
            <consortium name="WormBaseParasite"/>
        </authorList>
    </citation>
    <scope>IDENTIFICATION</scope>
</reference>
<organism evidence="3">
    <name type="scientific">Brugia pahangi</name>
    <name type="common">Filarial nematode worm</name>
    <dbReference type="NCBI Taxonomy" id="6280"/>
    <lineage>
        <taxon>Eukaryota</taxon>
        <taxon>Metazoa</taxon>
        <taxon>Ecdysozoa</taxon>
        <taxon>Nematoda</taxon>
        <taxon>Chromadorea</taxon>
        <taxon>Rhabditida</taxon>
        <taxon>Spirurina</taxon>
        <taxon>Spiruromorpha</taxon>
        <taxon>Filarioidea</taxon>
        <taxon>Onchocercidae</taxon>
        <taxon>Brugia</taxon>
    </lineage>
</organism>
<protein>
    <submittedName>
        <fullName evidence="3">Sema domain-containing protein</fullName>
    </submittedName>
</protein>
<evidence type="ECO:0000313" key="3">
    <source>
        <dbReference type="WBParaSite" id="BPAG_0001446301-mRNA-1"/>
    </source>
</evidence>